<protein>
    <submittedName>
        <fullName evidence="2">Uncharacterized protein</fullName>
    </submittedName>
</protein>
<accession>A0A9P4UUG5</accession>
<gene>
    <name evidence="2" type="ORF">K431DRAFT_281078</name>
</gene>
<dbReference type="Proteomes" id="UP000799441">
    <property type="component" value="Unassembled WGS sequence"/>
</dbReference>
<proteinExistence type="predicted"/>
<sequence length="259" mass="28889">MPATTRSRARQTHMEDFQPGREDGEALPLATAASGERKRKKMKSSLVEYSDDESPRRVRKSSHASLRRDEAEVEPNSQNASTITINRAPVLELWRAVVTRLLYPQAKWETRLSAGAAISTICAISKGRAVGAIGQPDPETAEKRKEGRRKHPEIQDLDEIGVVGFDLRVRDGAALVSGKSKDANENALRKKFGDAEYDRAIKVFTDALRSWQSDREDLDAQAFGMYETFRPATKPGARGWGRKGELDLDKAKTTIRRPD</sequence>
<dbReference type="AlphaFoldDB" id="A0A9P4UUG5"/>
<reference evidence="2" key="1">
    <citation type="journal article" date="2020" name="Stud. Mycol.">
        <title>101 Dothideomycetes genomes: a test case for predicting lifestyles and emergence of pathogens.</title>
        <authorList>
            <person name="Haridas S."/>
            <person name="Albert R."/>
            <person name="Binder M."/>
            <person name="Bloem J."/>
            <person name="Labutti K."/>
            <person name="Salamov A."/>
            <person name="Andreopoulos B."/>
            <person name="Baker S."/>
            <person name="Barry K."/>
            <person name="Bills G."/>
            <person name="Bluhm B."/>
            <person name="Cannon C."/>
            <person name="Castanera R."/>
            <person name="Culley D."/>
            <person name="Daum C."/>
            <person name="Ezra D."/>
            <person name="Gonzalez J."/>
            <person name="Henrissat B."/>
            <person name="Kuo A."/>
            <person name="Liang C."/>
            <person name="Lipzen A."/>
            <person name="Lutzoni F."/>
            <person name="Magnuson J."/>
            <person name="Mondo S."/>
            <person name="Nolan M."/>
            <person name="Ohm R."/>
            <person name="Pangilinan J."/>
            <person name="Park H.-J."/>
            <person name="Ramirez L."/>
            <person name="Alfaro M."/>
            <person name="Sun H."/>
            <person name="Tritt A."/>
            <person name="Yoshinaga Y."/>
            <person name="Zwiers L.-H."/>
            <person name="Turgeon B."/>
            <person name="Goodwin S."/>
            <person name="Spatafora J."/>
            <person name="Crous P."/>
            <person name="Grigoriev I."/>
        </authorList>
    </citation>
    <scope>NUCLEOTIDE SEQUENCE</scope>
    <source>
        <strain evidence="2">CBS 116435</strain>
    </source>
</reference>
<evidence type="ECO:0000256" key="1">
    <source>
        <dbReference type="SAM" id="MobiDB-lite"/>
    </source>
</evidence>
<keyword evidence="3" id="KW-1185">Reference proteome</keyword>
<feature type="compositionally biased region" description="Basic and acidic residues" evidence="1">
    <location>
        <begin position="242"/>
        <end position="259"/>
    </location>
</feature>
<dbReference type="EMBL" id="MU003767">
    <property type="protein sequence ID" value="KAF2725713.1"/>
    <property type="molecule type" value="Genomic_DNA"/>
</dbReference>
<comment type="caution">
    <text evidence="2">The sequence shown here is derived from an EMBL/GenBank/DDBJ whole genome shotgun (WGS) entry which is preliminary data.</text>
</comment>
<feature type="compositionally biased region" description="Basic and acidic residues" evidence="1">
    <location>
        <begin position="12"/>
        <end position="24"/>
    </location>
</feature>
<organism evidence="2 3">
    <name type="scientific">Polychaeton citri CBS 116435</name>
    <dbReference type="NCBI Taxonomy" id="1314669"/>
    <lineage>
        <taxon>Eukaryota</taxon>
        <taxon>Fungi</taxon>
        <taxon>Dikarya</taxon>
        <taxon>Ascomycota</taxon>
        <taxon>Pezizomycotina</taxon>
        <taxon>Dothideomycetes</taxon>
        <taxon>Dothideomycetidae</taxon>
        <taxon>Capnodiales</taxon>
        <taxon>Capnodiaceae</taxon>
        <taxon>Polychaeton</taxon>
    </lineage>
</organism>
<name>A0A9P4UUG5_9PEZI</name>
<evidence type="ECO:0000313" key="3">
    <source>
        <dbReference type="Proteomes" id="UP000799441"/>
    </source>
</evidence>
<dbReference type="OrthoDB" id="514070at2759"/>
<evidence type="ECO:0000313" key="2">
    <source>
        <dbReference type="EMBL" id="KAF2725713.1"/>
    </source>
</evidence>
<feature type="region of interest" description="Disordered" evidence="1">
    <location>
        <begin position="231"/>
        <end position="259"/>
    </location>
</feature>
<feature type="region of interest" description="Disordered" evidence="1">
    <location>
        <begin position="1"/>
        <end position="80"/>
    </location>
</feature>